<dbReference type="InterPro" id="IPR011008">
    <property type="entry name" value="Dimeric_a/b-barrel"/>
</dbReference>
<evidence type="ECO:0000259" key="1">
    <source>
        <dbReference type="Pfam" id="PF03992"/>
    </source>
</evidence>
<dbReference type="Proteomes" id="UP001499841">
    <property type="component" value="Unassembled WGS sequence"/>
</dbReference>
<accession>A0ABP8ES96</accession>
<dbReference type="SUPFAM" id="SSF54909">
    <property type="entry name" value="Dimeric alpha+beta barrel"/>
    <property type="match status" value="1"/>
</dbReference>
<gene>
    <name evidence="2" type="ORF">GCM10022262_10460</name>
</gene>
<dbReference type="EMBL" id="BAABBA010000004">
    <property type="protein sequence ID" value="GAA4286687.1"/>
    <property type="molecule type" value="Genomic_DNA"/>
</dbReference>
<dbReference type="Pfam" id="PF03992">
    <property type="entry name" value="ABM"/>
    <property type="match status" value="1"/>
</dbReference>
<reference evidence="3" key="1">
    <citation type="journal article" date="2019" name="Int. J. Syst. Evol. Microbiol.">
        <title>The Global Catalogue of Microorganisms (GCM) 10K type strain sequencing project: providing services to taxonomists for standard genome sequencing and annotation.</title>
        <authorList>
            <consortium name="The Broad Institute Genomics Platform"/>
            <consortium name="The Broad Institute Genome Sequencing Center for Infectious Disease"/>
            <person name="Wu L."/>
            <person name="Ma J."/>
        </authorList>
    </citation>
    <scope>NUCLEOTIDE SEQUENCE [LARGE SCALE GENOMIC DNA]</scope>
    <source>
        <strain evidence="3">JCM 17459</strain>
    </source>
</reference>
<keyword evidence="3" id="KW-1185">Reference proteome</keyword>
<dbReference type="RefSeq" id="WP_345038472.1">
    <property type="nucleotide sequence ID" value="NZ_BAABBA010000004.1"/>
</dbReference>
<name>A0ABP8ES96_9MICO</name>
<comment type="caution">
    <text evidence="2">The sequence shown here is derived from an EMBL/GenBank/DDBJ whole genome shotgun (WGS) entry which is preliminary data.</text>
</comment>
<evidence type="ECO:0000313" key="2">
    <source>
        <dbReference type="EMBL" id="GAA4286687.1"/>
    </source>
</evidence>
<protein>
    <recommendedName>
        <fullName evidence="1">ABM domain-containing protein</fullName>
    </recommendedName>
</protein>
<proteinExistence type="predicted"/>
<dbReference type="Gene3D" id="3.30.70.100">
    <property type="match status" value="1"/>
</dbReference>
<feature type="domain" description="ABM" evidence="1">
    <location>
        <begin position="10"/>
        <end position="69"/>
    </location>
</feature>
<sequence>MSGSVVYVDRSEIVEGKLEELKAALRELAALVEAEEPGLVSYQVFLDEDERHVSVLHVHRDADSLARHAAVAGPSFASFVGLVELSRIDLYGDVGPELVERMRDKARLLGTGTVEVHPFHAGFARL</sequence>
<organism evidence="2 3">
    <name type="scientific">Georgenia daeguensis</name>
    <dbReference type="NCBI Taxonomy" id="908355"/>
    <lineage>
        <taxon>Bacteria</taxon>
        <taxon>Bacillati</taxon>
        <taxon>Actinomycetota</taxon>
        <taxon>Actinomycetes</taxon>
        <taxon>Micrococcales</taxon>
        <taxon>Bogoriellaceae</taxon>
        <taxon>Georgenia</taxon>
    </lineage>
</organism>
<dbReference type="InterPro" id="IPR007138">
    <property type="entry name" value="ABM_dom"/>
</dbReference>
<evidence type="ECO:0000313" key="3">
    <source>
        <dbReference type="Proteomes" id="UP001499841"/>
    </source>
</evidence>